<evidence type="ECO:0000313" key="12">
    <source>
        <dbReference type="EMBL" id="MCE4557953.1"/>
    </source>
</evidence>
<dbReference type="RefSeq" id="WP_233375343.1">
    <property type="nucleotide sequence ID" value="NZ_JAJTWU010000014.1"/>
</dbReference>
<keyword evidence="5" id="KW-0547">Nucleotide-binding</keyword>
<name>A0ABS8Y449_9BURK</name>
<feature type="domain" description="ABC transporter" evidence="10">
    <location>
        <begin position="371"/>
        <end position="593"/>
    </location>
</feature>
<evidence type="ECO:0000256" key="7">
    <source>
        <dbReference type="ARBA" id="ARBA00022989"/>
    </source>
</evidence>
<feature type="transmembrane region" description="Helical" evidence="9">
    <location>
        <begin position="161"/>
        <end position="182"/>
    </location>
</feature>
<proteinExistence type="predicted"/>
<dbReference type="InterPro" id="IPR011527">
    <property type="entry name" value="ABC1_TM_dom"/>
</dbReference>
<dbReference type="SMART" id="SM00382">
    <property type="entry name" value="AAA"/>
    <property type="match status" value="1"/>
</dbReference>
<keyword evidence="8 9" id="KW-0472">Membrane</keyword>
<dbReference type="PROSITE" id="PS50929">
    <property type="entry name" value="ABC_TM1F"/>
    <property type="match status" value="1"/>
</dbReference>
<feature type="transmembrane region" description="Helical" evidence="9">
    <location>
        <begin position="283"/>
        <end position="303"/>
    </location>
</feature>
<dbReference type="SUPFAM" id="SSF52540">
    <property type="entry name" value="P-loop containing nucleoside triphosphate hydrolases"/>
    <property type="match status" value="1"/>
</dbReference>
<dbReference type="InterPro" id="IPR003439">
    <property type="entry name" value="ABC_transporter-like_ATP-bd"/>
</dbReference>
<dbReference type="Proteomes" id="UP001200741">
    <property type="component" value="Unassembled WGS sequence"/>
</dbReference>
<evidence type="ECO:0000256" key="6">
    <source>
        <dbReference type="ARBA" id="ARBA00022840"/>
    </source>
</evidence>
<reference evidence="12 13" key="1">
    <citation type="submission" date="2021-12" db="EMBL/GenBank/DDBJ databases">
        <title>Genome seq of P8.</title>
        <authorList>
            <person name="Seo T."/>
        </authorList>
    </citation>
    <scope>NUCLEOTIDE SEQUENCE [LARGE SCALE GENOMIC DNA]</scope>
    <source>
        <strain evidence="12 13">P8</strain>
    </source>
</reference>
<evidence type="ECO:0000259" key="11">
    <source>
        <dbReference type="PROSITE" id="PS50929"/>
    </source>
</evidence>
<evidence type="ECO:0000256" key="1">
    <source>
        <dbReference type="ARBA" id="ARBA00004651"/>
    </source>
</evidence>
<feature type="transmembrane region" description="Helical" evidence="9">
    <location>
        <begin position="323"/>
        <end position="343"/>
    </location>
</feature>
<dbReference type="InterPro" id="IPR050835">
    <property type="entry name" value="ABC_transporter_sub-D"/>
</dbReference>
<protein>
    <submittedName>
        <fullName evidence="12">ATP-binding cassette domain-containing protein</fullName>
    </submittedName>
</protein>
<keyword evidence="2" id="KW-0813">Transport</keyword>
<keyword evidence="4 9" id="KW-0812">Transmembrane</keyword>
<gene>
    <name evidence="12" type="ORF">LXT13_26540</name>
</gene>
<evidence type="ECO:0000256" key="8">
    <source>
        <dbReference type="ARBA" id="ARBA00023136"/>
    </source>
</evidence>
<feature type="transmembrane region" description="Helical" evidence="9">
    <location>
        <begin position="89"/>
        <end position="106"/>
    </location>
</feature>
<evidence type="ECO:0000256" key="5">
    <source>
        <dbReference type="ARBA" id="ARBA00022741"/>
    </source>
</evidence>
<feature type="domain" description="ABC transmembrane type-1" evidence="11">
    <location>
        <begin position="54"/>
        <end position="337"/>
    </location>
</feature>
<evidence type="ECO:0000313" key="13">
    <source>
        <dbReference type="Proteomes" id="UP001200741"/>
    </source>
</evidence>
<dbReference type="InterPro" id="IPR025662">
    <property type="entry name" value="Sigma_54_int_dom_ATP-bd_1"/>
</dbReference>
<accession>A0ABS8Y449</accession>
<dbReference type="Gene3D" id="3.40.50.300">
    <property type="entry name" value="P-loop containing nucleotide triphosphate hydrolases"/>
    <property type="match status" value="1"/>
</dbReference>
<dbReference type="GO" id="GO:0005524">
    <property type="term" value="F:ATP binding"/>
    <property type="evidence" value="ECO:0007669"/>
    <property type="project" value="UniProtKB-KW"/>
</dbReference>
<dbReference type="InterPro" id="IPR027417">
    <property type="entry name" value="P-loop_NTPase"/>
</dbReference>
<dbReference type="InterPro" id="IPR003593">
    <property type="entry name" value="AAA+_ATPase"/>
</dbReference>
<sequence length="602" mass="66351">MNAPTVHGRADAAVNGRVPRRDFRLDWLLLRRIYHIARPYWVRHGAWRSWLVLIFSCGLIVAGVALGGWVTYLSRDMTNALVGKQENPFWTVFALLAAVTFGRDLLNIPTNYLASRLNVHWRNWLTDYITERYLQFRAYYVIGGDPALDNPDQRIQEEVPAFVMTLIGIPGNIIGSIGALSVQSGVLMSLSMPLFWATIGFSVVQFLVTIWLQRPIVKQSYDITLAEADLRYGLLHVRNNAEVVAFYRGEGAELGNLRQRMRIVVEKLLINVRYNNVVAGGQAVLSAVWMVLPLLLLVPMYFAGQLDYGAITQAQMAAVQIQGAFSAITVFIPVLASLAPHAVRLAQLDERCEQLGHQQEDGIRRQAGDRIELDDVSVHTPGGELSLVKGLSLTLEPGARLLIMGQTGVGKSSLLRTMAGLWSAGSGRITMPSPERALFLPQAPYMTLSDLRSQIMYPAGRATLDDAELQALLERVQLGDLAERHGGFDTVQDWGRLLSLGEQQRIAFARVLYCKPEFVFLDEATSAVDAATEDLLYALLRRSGATVVSVGHRARLIDSHQQVLRLLSGGAWRLETAQQALAVETQTASPAVAPPPAVLASA</sequence>
<evidence type="ECO:0000256" key="4">
    <source>
        <dbReference type="ARBA" id="ARBA00022692"/>
    </source>
</evidence>
<evidence type="ECO:0000256" key="2">
    <source>
        <dbReference type="ARBA" id="ARBA00022448"/>
    </source>
</evidence>
<dbReference type="EMBL" id="JAJTWU010000014">
    <property type="protein sequence ID" value="MCE4557953.1"/>
    <property type="molecule type" value="Genomic_DNA"/>
</dbReference>
<dbReference type="Pfam" id="PF00005">
    <property type="entry name" value="ABC_tran"/>
    <property type="match status" value="1"/>
</dbReference>
<dbReference type="PROSITE" id="PS00211">
    <property type="entry name" value="ABC_TRANSPORTER_1"/>
    <property type="match status" value="1"/>
</dbReference>
<dbReference type="SUPFAM" id="SSF90123">
    <property type="entry name" value="ABC transporter transmembrane region"/>
    <property type="match status" value="1"/>
</dbReference>
<keyword evidence="13" id="KW-1185">Reference proteome</keyword>
<dbReference type="PROSITE" id="PS50893">
    <property type="entry name" value="ABC_TRANSPORTER_2"/>
    <property type="match status" value="1"/>
</dbReference>
<dbReference type="CDD" id="cd03223">
    <property type="entry name" value="ABCD_peroxisomal_ALDP"/>
    <property type="match status" value="1"/>
</dbReference>
<organism evidence="12 13">
    <name type="scientific">Pelomonas cellulosilytica</name>
    <dbReference type="NCBI Taxonomy" id="2906762"/>
    <lineage>
        <taxon>Bacteria</taxon>
        <taxon>Pseudomonadati</taxon>
        <taxon>Pseudomonadota</taxon>
        <taxon>Betaproteobacteria</taxon>
        <taxon>Burkholderiales</taxon>
        <taxon>Sphaerotilaceae</taxon>
        <taxon>Roseateles</taxon>
    </lineage>
</organism>
<comment type="subcellular location">
    <subcellularLocation>
        <location evidence="1">Cell membrane</location>
        <topology evidence="1">Multi-pass membrane protein</topology>
    </subcellularLocation>
</comment>
<dbReference type="Pfam" id="PF06472">
    <property type="entry name" value="ABC_membrane_2"/>
    <property type="match status" value="1"/>
</dbReference>
<feature type="transmembrane region" description="Helical" evidence="9">
    <location>
        <begin position="194"/>
        <end position="212"/>
    </location>
</feature>
<dbReference type="PANTHER" id="PTHR11384:SF59">
    <property type="entry name" value="LYSOSOMAL COBALAMIN TRANSPORTER ABCD4"/>
    <property type="match status" value="1"/>
</dbReference>
<dbReference type="InterPro" id="IPR017871">
    <property type="entry name" value="ABC_transporter-like_CS"/>
</dbReference>
<feature type="transmembrane region" description="Helical" evidence="9">
    <location>
        <begin position="50"/>
        <end position="69"/>
    </location>
</feature>
<dbReference type="Gene3D" id="1.20.1560.10">
    <property type="entry name" value="ABC transporter type 1, transmembrane domain"/>
    <property type="match status" value="1"/>
</dbReference>
<dbReference type="PANTHER" id="PTHR11384">
    <property type="entry name" value="ATP-BINDING CASSETTE, SUB-FAMILY D MEMBER"/>
    <property type="match status" value="1"/>
</dbReference>
<evidence type="ECO:0000256" key="9">
    <source>
        <dbReference type="SAM" id="Phobius"/>
    </source>
</evidence>
<dbReference type="InterPro" id="IPR036640">
    <property type="entry name" value="ABC1_TM_sf"/>
</dbReference>
<comment type="caution">
    <text evidence="12">The sequence shown here is derived from an EMBL/GenBank/DDBJ whole genome shotgun (WGS) entry which is preliminary data.</text>
</comment>
<evidence type="ECO:0000256" key="3">
    <source>
        <dbReference type="ARBA" id="ARBA00022475"/>
    </source>
</evidence>
<keyword evidence="7 9" id="KW-1133">Transmembrane helix</keyword>
<evidence type="ECO:0000259" key="10">
    <source>
        <dbReference type="PROSITE" id="PS50893"/>
    </source>
</evidence>
<keyword evidence="3" id="KW-1003">Cell membrane</keyword>
<keyword evidence="6 12" id="KW-0067">ATP-binding</keyword>
<dbReference type="PROSITE" id="PS00675">
    <property type="entry name" value="SIGMA54_INTERACT_1"/>
    <property type="match status" value="1"/>
</dbReference>